<dbReference type="GO" id="GO:0008713">
    <property type="term" value="F:ADP-heptose-lipopolysaccharide heptosyltransferase activity"/>
    <property type="evidence" value="ECO:0007669"/>
    <property type="project" value="TreeGrafter"/>
</dbReference>
<organism evidence="3 4">
    <name type="scientific">Fusobacterium nucleatum subsp. nucleatum</name>
    <dbReference type="NCBI Taxonomy" id="76856"/>
    <lineage>
        <taxon>Bacteria</taxon>
        <taxon>Fusobacteriati</taxon>
        <taxon>Fusobacteriota</taxon>
        <taxon>Fusobacteriia</taxon>
        <taxon>Fusobacteriales</taxon>
        <taxon>Fusobacteriaceae</taxon>
        <taxon>Fusobacterium</taxon>
    </lineage>
</organism>
<gene>
    <name evidence="3" type="ORF">RO03_06240</name>
</gene>
<dbReference type="PANTHER" id="PTHR30160:SF15">
    <property type="entry name" value="GLYCOSYLTRANSFERASE HI_0523-RELATED"/>
    <property type="match status" value="1"/>
</dbReference>
<dbReference type="OrthoDB" id="89608at2"/>
<evidence type="ECO:0000313" key="4">
    <source>
        <dbReference type="Proteomes" id="UP000054800"/>
    </source>
</evidence>
<name>A0A0X3Y2H0_FUSNC</name>
<dbReference type="InterPro" id="IPR051199">
    <property type="entry name" value="LPS_LOS_Heptosyltrfase"/>
</dbReference>
<dbReference type="Pfam" id="PF01075">
    <property type="entry name" value="Glyco_transf_9"/>
    <property type="match status" value="1"/>
</dbReference>
<dbReference type="GO" id="GO:0009244">
    <property type="term" value="P:lipopolysaccharide core region biosynthetic process"/>
    <property type="evidence" value="ECO:0007669"/>
    <property type="project" value="TreeGrafter"/>
</dbReference>
<evidence type="ECO:0000256" key="1">
    <source>
        <dbReference type="ARBA" id="ARBA00022676"/>
    </source>
</evidence>
<dbReference type="PANTHER" id="PTHR30160">
    <property type="entry name" value="TETRAACYLDISACCHARIDE 4'-KINASE-RELATED"/>
    <property type="match status" value="1"/>
</dbReference>
<evidence type="ECO:0000256" key="2">
    <source>
        <dbReference type="ARBA" id="ARBA00022679"/>
    </source>
</evidence>
<dbReference type="CDD" id="cd03789">
    <property type="entry name" value="GT9_LPS_heptosyltransferase"/>
    <property type="match status" value="1"/>
</dbReference>
<dbReference type="InterPro" id="IPR002201">
    <property type="entry name" value="Glyco_trans_9"/>
</dbReference>
<protein>
    <submittedName>
        <fullName evidence="3">LOS biosynthesis enzyme LBGB</fullName>
    </submittedName>
</protein>
<dbReference type="SUPFAM" id="SSF53756">
    <property type="entry name" value="UDP-Glycosyltransferase/glycogen phosphorylase"/>
    <property type="match status" value="1"/>
</dbReference>
<dbReference type="AlphaFoldDB" id="A0A0X3Y2H0"/>
<dbReference type="Proteomes" id="UP000054800">
    <property type="component" value="Unassembled WGS sequence"/>
</dbReference>
<dbReference type="RefSeq" id="WP_029597565.1">
    <property type="nucleotide sequence ID" value="NZ_CP022122.1"/>
</dbReference>
<reference evidence="3 4" key="1">
    <citation type="submission" date="2015-10" db="EMBL/GenBank/DDBJ databases">
        <authorList>
            <person name="Gilbert D.G."/>
        </authorList>
    </citation>
    <scope>NUCLEOTIDE SEQUENCE [LARGE SCALE GENOMIC DNA]</scope>
    <source>
        <strain evidence="3 4">ChDC F311</strain>
    </source>
</reference>
<keyword evidence="1" id="KW-0328">Glycosyltransferase</keyword>
<dbReference type="Gene3D" id="3.40.50.2000">
    <property type="entry name" value="Glycogen Phosphorylase B"/>
    <property type="match status" value="2"/>
</dbReference>
<evidence type="ECO:0000313" key="3">
    <source>
        <dbReference type="EMBL" id="KUL99124.1"/>
    </source>
</evidence>
<comment type="caution">
    <text evidence="3">The sequence shown here is derived from an EMBL/GenBank/DDBJ whole genome shotgun (WGS) entry which is preliminary data.</text>
</comment>
<keyword evidence="2" id="KW-0808">Transferase</keyword>
<sequence length="379" mass="44833">MKNLIKKLNRIFQDYMREKRLKIGKYIWDRKDRVKILEGNSFLEDNDIKSILFLRYDGKIGDMVVNSLMFREIKKVYPNIKIGVVARGAAMDIIKDNPNIDKIYEYHKDRKKIKDLALKIKEEKYDLLIDFSEMLRVNQMMLISLCGARFNIGLNRKEWKLFDLSIESDKDFKWTEHITNRYLAYLVKLGLKKENIDISYDIYLKDEKKYEFFFNEIKENKKLILNPYGASKHKSFTIETLENIITCLKDKDIAIILVYFGDKYKELEFLEKKYNNIYMPQKIESILDTAILIKKSDYVISPDTSIVHIASALNKKMITVYPPNGGKYGVDHLVWAPKSEYSRVIFCKDKTGTYDEIDINTFNFDEIKEEILKLINNSD</sequence>
<accession>A0A0X3Y2H0</accession>
<dbReference type="GO" id="GO:0005829">
    <property type="term" value="C:cytosol"/>
    <property type="evidence" value="ECO:0007669"/>
    <property type="project" value="TreeGrafter"/>
</dbReference>
<proteinExistence type="predicted"/>
<dbReference type="EMBL" id="LMVH01000001">
    <property type="protein sequence ID" value="KUL99124.1"/>
    <property type="molecule type" value="Genomic_DNA"/>
</dbReference>